<gene>
    <name evidence="2" type="ORF">MAE02_47170</name>
</gene>
<feature type="signal peptide" evidence="1">
    <location>
        <begin position="1"/>
        <end position="22"/>
    </location>
</feature>
<name>A0A512BYI6_9HYPH</name>
<dbReference type="Pfam" id="PF19649">
    <property type="entry name" value="DUF6152"/>
    <property type="match status" value="1"/>
</dbReference>
<sequence>MRYPLLGLSLFSLFLLGGGAFAHHGWGSYDAAKKFTVTSAVQRVDWQNPHVTLVVNQGQKAWDAVLAPPFRMTARGLEPDMIKPGTTVAVEGYPSTRVDNELRAERIVVGGKTFELR</sequence>
<dbReference type="InterPro" id="IPR046150">
    <property type="entry name" value="DUF6152"/>
</dbReference>
<dbReference type="Proteomes" id="UP000321085">
    <property type="component" value="Unassembled WGS sequence"/>
</dbReference>
<evidence type="ECO:0008006" key="4">
    <source>
        <dbReference type="Google" id="ProtNLM"/>
    </source>
</evidence>
<comment type="caution">
    <text evidence="2">The sequence shown here is derived from an EMBL/GenBank/DDBJ whole genome shotgun (WGS) entry which is preliminary data.</text>
</comment>
<dbReference type="AlphaFoldDB" id="A0A512BYI6"/>
<organism evidence="2 3">
    <name type="scientific">Microvirga aerophila</name>
    <dbReference type="NCBI Taxonomy" id="670291"/>
    <lineage>
        <taxon>Bacteria</taxon>
        <taxon>Pseudomonadati</taxon>
        <taxon>Pseudomonadota</taxon>
        <taxon>Alphaproteobacteria</taxon>
        <taxon>Hyphomicrobiales</taxon>
        <taxon>Methylobacteriaceae</taxon>
        <taxon>Microvirga</taxon>
    </lineage>
</organism>
<keyword evidence="1" id="KW-0732">Signal</keyword>
<feature type="chain" id="PRO_5022195752" description="DUF5666 domain-containing protein" evidence="1">
    <location>
        <begin position="23"/>
        <end position="117"/>
    </location>
</feature>
<reference evidence="2 3" key="1">
    <citation type="submission" date="2019-07" db="EMBL/GenBank/DDBJ databases">
        <title>Whole genome shotgun sequence of Microvirga aerophila NBRC 106136.</title>
        <authorList>
            <person name="Hosoyama A."/>
            <person name="Uohara A."/>
            <person name="Ohji S."/>
            <person name="Ichikawa N."/>
        </authorList>
    </citation>
    <scope>NUCLEOTIDE SEQUENCE [LARGE SCALE GENOMIC DNA]</scope>
    <source>
        <strain evidence="2 3">NBRC 106136</strain>
    </source>
</reference>
<keyword evidence="3" id="KW-1185">Reference proteome</keyword>
<evidence type="ECO:0000313" key="3">
    <source>
        <dbReference type="Proteomes" id="UP000321085"/>
    </source>
</evidence>
<evidence type="ECO:0000313" key="2">
    <source>
        <dbReference type="EMBL" id="GEO17021.1"/>
    </source>
</evidence>
<dbReference type="EMBL" id="BJYU01000085">
    <property type="protein sequence ID" value="GEO17021.1"/>
    <property type="molecule type" value="Genomic_DNA"/>
</dbReference>
<evidence type="ECO:0000256" key="1">
    <source>
        <dbReference type="SAM" id="SignalP"/>
    </source>
</evidence>
<dbReference type="RefSeq" id="WP_114188671.1">
    <property type="nucleotide sequence ID" value="NZ_BJYU01000085.1"/>
</dbReference>
<protein>
    <recommendedName>
        <fullName evidence="4">DUF5666 domain-containing protein</fullName>
    </recommendedName>
</protein>
<dbReference type="OrthoDB" id="512581at2"/>
<proteinExistence type="predicted"/>
<accession>A0A512BYI6</accession>